<feature type="binding site" evidence="8">
    <location>
        <position position="49"/>
    </location>
    <ligand>
        <name>[4Fe-4S] cluster</name>
        <dbReference type="ChEBI" id="CHEBI:49883"/>
        <label>1</label>
    </ligand>
</feature>
<dbReference type="SFLD" id="SFLDG01061">
    <property type="entry name" value="methylthiotransferase"/>
    <property type="match status" value="1"/>
</dbReference>
<keyword evidence="12" id="KW-1185">Reference proteome</keyword>
<evidence type="ECO:0000256" key="7">
    <source>
        <dbReference type="ARBA" id="ARBA00023014"/>
    </source>
</evidence>
<dbReference type="PANTHER" id="PTHR43837:SF1">
    <property type="entry name" value="RIBOSOMAL PROTEIN US12 METHYLTHIOTRANSFERASE RIMO"/>
    <property type="match status" value="1"/>
</dbReference>
<dbReference type="Gene3D" id="3.80.30.20">
    <property type="entry name" value="tm_1862 like domain"/>
    <property type="match status" value="1"/>
</dbReference>
<comment type="catalytic activity">
    <reaction evidence="8">
        <text>L-aspartate(89)-[ribosomal protein uS12]-hydrogen + (sulfur carrier)-SH + AH2 + 2 S-adenosyl-L-methionine = 3-methylsulfanyl-L-aspartate(89)-[ribosomal protein uS12]-hydrogen + (sulfur carrier)-H + 5'-deoxyadenosine + L-methionine + A + S-adenosyl-L-homocysteine + 2 H(+)</text>
        <dbReference type="Rhea" id="RHEA:37087"/>
        <dbReference type="Rhea" id="RHEA-COMP:10460"/>
        <dbReference type="Rhea" id="RHEA-COMP:10461"/>
        <dbReference type="Rhea" id="RHEA-COMP:14737"/>
        <dbReference type="Rhea" id="RHEA-COMP:14739"/>
        <dbReference type="ChEBI" id="CHEBI:13193"/>
        <dbReference type="ChEBI" id="CHEBI:15378"/>
        <dbReference type="ChEBI" id="CHEBI:17319"/>
        <dbReference type="ChEBI" id="CHEBI:17499"/>
        <dbReference type="ChEBI" id="CHEBI:29917"/>
        <dbReference type="ChEBI" id="CHEBI:29961"/>
        <dbReference type="ChEBI" id="CHEBI:57844"/>
        <dbReference type="ChEBI" id="CHEBI:57856"/>
        <dbReference type="ChEBI" id="CHEBI:59789"/>
        <dbReference type="ChEBI" id="CHEBI:64428"/>
        <dbReference type="ChEBI" id="CHEBI:73599"/>
        <dbReference type="EC" id="2.8.4.4"/>
    </reaction>
</comment>
<dbReference type="InParanoid" id="D4H3P1"/>
<dbReference type="EC" id="2.8.4.4" evidence="8"/>
<reference evidence="11 12" key="1">
    <citation type="journal article" date="2010" name="Stand. Genomic Sci.">
        <title>Complete genome sequence of Denitrovibrio acetiphilus type strain (N2460).</title>
        <authorList>
            <person name="Kiss H."/>
            <person name="Lang E."/>
            <person name="Lapidus A."/>
            <person name="Copeland A."/>
            <person name="Nolan M."/>
            <person name="Glavina Del Rio T."/>
            <person name="Chen F."/>
            <person name="Lucas S."/>
            <person name="Tice H."/>
            <person name="Cheng J.F."/>
            <person name="Han C."/>
            <person name="Goodwin L."/>
            <person name="Pitluck S."/>
            <person name="Liolios K."/>
            <person name="Pati A."/>
            <person name="Ivanova N."/>
            <person name="Mavromatis K."/>
            <person name="Chen A."/>
            <person name="Palaniappan K."/>
            <person name="Land M."/>
            <person name="Hauser L."/>
            <person name="Chang Y.J."/>
            <person name="Jeffries C.D."/>
            <person name="Detter J.C."/>
            <person name="Brettin T."/>
            <person name="Spring S."/>
            <person name="Rohde M."/>
            <person name="Goker M."/>
            <person name="Woyke T."/>
            <person name="Bristow J."/>
            <person name="Eisen J.A."/>
            <person name="Markowitz V."/>
            <person name="Hugenholtz P."/>
            <person name="Kyrpides N.C."/>
            <person name="Klenk H.P."/>
        </authorList>
    </citation>
    <scope>NUCLEOTIDE SEQUENCE [LARGE SCALE GENOMIC DNA]</scope>
    <source>
        <strain evidence="12">DSM 12809 / NBRC 114555 / N2460</strain>
    </source>
</reference>
<sequence>MRNNKVSFISLGCSKNQVDLEYLMGAIEKAGFQITNIPEESDAIIVNTCGFIEPAVAEAIDNILEMGERRKAGAKLIVTGCMSERYSDEMKTEFPEVDYFTGVGDLQKVVGYLLEDDSAVPDYGDARILANEHYFAYLKVSEGCDNRCSYCAIPGIRGGLVSRKMEDIVKEAESLVDGGVKELIVISQDNTKYGKDIYGKPSMPELLKKLEGIEGDFKIRIMYLNPDGVTQELIDVICGSKKILSYFDIPVQHYSDKMLKAMKRKSDSSIIDDVYDSIRKADPESFIRTTMIVGFPGETEGDFAELEKFLTRHKPDFAGFFPYYREKGTSAYELGASVGKRETNRRIRALQKIQKTNTNNRLKMLKKNDIICFVEGESDQSELILQGRALFQAPEIDGKAYFIDGVATDGYGPYRCRIKRIIYPDIYCEIIEKLG</sequence>
<dbReference type="CDD" id="cd01335">
    <property type="entry name" value="Radical_SAM"/>
    <property type="match status" value="1"/>
</dbReference>
<dbReference type="STRING" id="522772.Dacet_2381"/>
<dbReference type="Pfam" id="PF00919">
    <property type="entry name" value="UPF0004"/>
    <property type="match status" value="1"/>
</dbReference>
<dbReference type="PaxDb" id="522772-Dacet_2381"/>
<dbReference type="KEGG" id="dap:Dacet_2381"/>
<dbReference type="GO" id="GO:0006400">
    <property type="term" value="P:tRNA modification"/>
    <property type="evidence" value="ECO:0007669"/>
    <property type="project" value="InterPro"/>
</dbReference>
<dbReference type="NCBIfam" id="TIGR00089">
    <property type="entry name" value="MiaB/RimO family radical SAM methylthiotransferase"/>
    <property type="match status" value="1"/>
</dbReference>
<dbReference type="PROSITE" id="PS51449">
    <property type="entry name" value="MTTASE_N"/>
    <property type="match status" value="1"/>
</dbReference>
<dbReference type="GO" id="GO:0035599">
    <property type="term" value="F:aspartic acid methylthiotransferase activity"/>
    <property type="evidence" value="ECO:0007669"/>
    <property type="project" value="TreeGrafter"/>
</dbReference>
<dbReference type="InterPro" id="IPR038135">
    <property type="entry name" value="Methylthiotransferase_N_sf"/>
</dbReference>
<dbReference type="GO" id="GO:0103039">
    <property type="term" value="F:protein methylthiotransferase activity"/>
    <property type="evidence" value="ECO:0007669"/>
    <property type="project" value="UniProtKB-EC"/>
</dbReference>
<dbReference type="SFLD" id="SFLDG01082">
    <property type="entry name" value="B12-binding_domain_containing"/>
    <property type="match status" value="1"/>
</dbReference>
<protein>
    <recommendedName>
        <fullName evidence="8">Ribosomal protein uS12 methylthiotransferase RimO</fullName>
        <shortName evidence="8">uS12 MTTase</shortName>
        <shortName evidence="8">uS12 methylthiotransferase</shortName>
        <ecNumber evidence="8">2.8.4.4</ecNumber>
    </recommendedName>
    <alternativeName>
        <fullName evidence="8">Ribosomal protein uS12 (aspartate-C(3))-methylthiotransferase</fullName>
    </alternativeName>
    <alternativeName>
        <fullName evidence="8">Ribosome maturation factor RimO</fullName>
    </alternativeName>
</protein>
<dbReference type="PROSITE" id="PS01278">
    <property type="entry name" value="MTTASE_RADICAL"/>
    <property type="match status" value="1"/>
</dbReference>
<dbReference type="InterPro" id="IPR023404">
    <property type="entry name" value="rSAM_horseshoe"/>
</dbReference>
<gene>
    <name evidence="8" type="primary">rimO</name>
    <name evidence="11" type="ordered locus">Dacet_2381</name>
</gene>
<dbReference type="HOGENOM" id="CLU_018697_0_1_0"/>
<organism evidence="11 12">
    <name type="scientific">Denitrovibrio acetiphilus (strain DSM 12809 / NBRC 114555 / N2460)</name>
    <dbReference type="NCBI Taxonomy" id="522772"/>
    <lineage>
        <taxon>Bacteria</taxon>
        <taxon>Pseudomonadati</taxon>
        <taxon>Deferribacterota</taxon>
        <taxon>Deferribacteres</taxon>
        <taxon>Deferribacterales</taxon>
        <taxon>Geovibrionaceae</taxon>
        <taxon>Denitrovibrio</taxon>
    </lineage>
</organism>
<evidence type="ECO:0000259" key="9">
    <source>
        <dbReference type="PROSITE" id="PS51449"/>
    </source>
</evidence>
<evidence type="ECO:0000256" key="1">
    <source>
        <dbReference type="ARBA" id="ARBA00022485"/>
    </source>
</evidence>
<evidence type="ECO:0000256" key="3">
    <source>
        <dbReference type="ARBA" id="ARBA00022679"/>
    </source>
</evidence>
<keyword evidence="1 8" id="KW-0004">4Fe-4S</keyword>
<comment type="similarity">
    <text evidence="8">Belongs to the methylthiotransferase family. RimO subfamily.</text>
</comment>
<dbReference type="InterPro" id="IPR005840">
    <property type="entry name" value="Ribosomal_uS12_MeSTrfase_RimO"/>
</dbReference>
<keyword evidence="5 8" id="KW-0479">Metal-binding</keyword>
<comment type="subcellular location">
    <subcellularLocation>
        <location evidence="8">Cytoplasm</location>
    </subcellularLocation>
</comment>
<accession>D4H3P1</accession>
<evidence type="ECO:0000256" key="2">
    <source>
        <dbReference type="ARBA" id="ARBA00022490"/>
    </source>
</evidence>
<comment type="function">
    <text evidence="8">Catalyzes the methylthiolation of an aspartic acid residue of ribosomal protein uS12.</text>
</comment>
<dbReference type="Pfam" id="PF04055">
    <property type="entry name" value="Radical_SAM"/>
    <property type="match status" value="1"/>
</dbReference>
<evidence type="ECO:0000256" key="8">
    <source>
        <dbReference type="HAMAP-Rule" id="MF_01865"/>
    </source>
</evidence>
<proteinExistence type="inferred from homology"/>
<dbReference type="InterPro" id="IPR020612">
    <property type="entry name" value="Methylthiotransferase_CS"/>
</dbReference>
<dbReference type="InterPro" id="IPR007197">
    <property type="entry name" value="rSAM"/>
</dbReference>
<feature type="domain" description="MTTase N-terminal" evidence="9">
    <location>
        <begin position="4"/>
        <end position="118"/>
    </location>
</feature>
<evidence type="ECO:0000256" key="6">
    <source>
        <dbReference type="ARBA" id="ARBA00023004"/>
    </source>
</evidence>
<keyword evidence="6 8" id="KW-0408">Iron</keyword>
<keyword evidence="3 8" id="KW-0808">Transferase</keyword>
<dbReference type="SFLD" id="SFLDF00274">
    <property type="entry name" value="ribosomal_protein_S12_methylth"/>
    <property type="match status" value="1"/>
</dbReference>
<dbReference type="GO" id="GO:0046872">
    <property type="term" value="F:metal ion binding"/>
    <property type="evidence" value="ECO:0007669"/>
    <property type="project" value="UniProtKB-KW"/>
</dbReference>
<dbReference type="SFLD" id="SFLDS00029">
    <property type="entry name" value="Radical_SAM"/>
    <property type="match status" value="1"/>
</dbReference>
<evidence type="ECO:0000256" key="4">
    <source>
        <dbReference type="ARBA" id="ARBA00022691"/>
    </source>
</evidence>
<keyword evidence="4 8" id="KW-0949">S-adenosyl-L-methionine</keyword>
<dbReference type="GO" id="GO:0005829">
    <property type="term" value="C:cytosol"/>
    <property type="evidence" value="ECO:0007669"/>
    <property type="project" value="TreeGrafter"/>
</dbReference>
<dbReference type="InterPro" id="IPR013848">
    <property type="entry name" value="Methylthiotransferase_N"/>
</dbReference>
<keyword evidence="2 8" id="KW-0963">Cytoplasm</keyword>
<dbReference type="SMART" id="SM00729">
    <property type="entry name" value="Elp3"/>
    <property type="match status" value="1"/>
</dbReference>
<dbReference type="Proteomes" id="UP000002012">
    <property type="component" value="Chromosome"/>
</dbReference>
<dbReference type="eggNOG" id="COG0621">
    <property type="taxonomic scope" value="Bacteria"/>
</dbReference>
<feature type="binding site" evidence="8">
    <location>
        <position position="148"/>
    </location>
    <ligand>
        <name>[4Fe-4S] cluster</name>
        <dbReference type="ChEBI" id="CHEBI:49883"/>
        <label>2</label>
        <note>4Fe-4S-S-AdoMet</note>
    </ligand>
</feature>
<evidence type="ECO:0000313" key="11">
    <source>
        <dbReference type="EMBL" id="ADD69143.1"/>
    </source>
</evidence>
<dbReference type="AlphaFoldDB" id="D4H3P1"/>
<feature type="binding site" evidence="8">
    <location>
        <position position="144"/>
    </location>
    <ligand>
        <name>[4Fe-4S] cluster</name>
        <dbReference type="ChEBI" id="CHEBI:49883"/>
        <label>2</label>
        <note>4Fe-4S-S-AdoMet</note>
    </ligand>
</feature>
<dbReference type="FunCoup" id="D4H3P1">
    <property type="interactions" value="362"/>
</dbReference>
<feature type="binding site" evidence="8">
    <location>
        <position position="151"/>
    </location>
    <ligand>
        <name>[4Fe-4S] cluster</name>
        <dbReference type="ChEBI" id="CHEBI:49883"/>
        <label>2</label>
        <note>4Fe-4S-S-AdoMet</note>
    </ligand>
</feature>
<dbReference type="InterPro" id="IPR058240">
    <property type="entry name" value="rSAM_sf"/>
</dbReference>
<dbReference type="InterPro" id="IPR005839">
    <property type="entry name" value="Methylthiotransferase"/>
</dbReference>
<dbReference type="OrthoDB" id="9805215at2"/>
<dbReference type="EMBL" id="CP001968">
    <property type="protein sequence ID" value="ADD69143.1"/>
    <property type="molecule type" value="Genomic_DNA"/>
</dbReference>
<dbReference type="HAMAP" id="MF_01865">
    <property type="entry name" value="MTTase_RimO"/>
    <property type="match status" value="1"/>
</dbReference>
<comment type="cofactor">
    <cofactor evidence="8">
        <name>[4Fe-4S] cluster</name>
        <dbReference type="ChEBI" id="CHEBI:49883"/>
    </cofactor>
    <text evidence="8">Binds 2 [4Fe-4S] clusters. One cluster is coordinated with 3 cysteines and an exchangeable S-adenosyl-L-methionine.</text>
</comment>
<name>D4H3P1_DENA2</name>
<evidence type="ECO:0000256" key="5">
    <source>
        <dbReference type="ARBA" id="ARBA00022723"/>
    </source>
</evidence>
<feature type="binding site" evidence="8">
    <location>
        <position position="81"/>
    </location>
    <ligand>
        <name>[4Fe-4S] cluster</name>
        <dbReference type="ChEBI" id="CHEBI:49883"/>
        <label>1</label>
    </ligand>
</feature>
<dbReference type="FunFam" id="3.80.30.20:FF:000001">
    <property type="entry name" value="tRNA-2-methylthio-N(6)-dimethylallyladenosine synthase 2"/>
    <property type="match status" value="1"/>
</dbReference>
<dbReference type="GO" id="GO:0051539">
    <property type="term" value="F:4 iron, 4 sulfur cluster binding"/>
    <property type="evidence" value="ECO:0007669"/>
    <property type="project" value="UniProtKB-UniRule"/>
</dbReference>
<dbReference type="InterPro" id="IPR006638">
    <property type="entry name" value="Elp3/MiaA/NifB-like_rSAM"/>
</dbReference>
<dbReference type="PROSITE" id="PS51918">
    <property type="entry name" value="RADICAL_SAM"/>
    <property type="match status" value="1"/>
</dbReference>
<feature type="domain" description="Radical SAM core" evidence="10">
    <location>
        <begin position="130"/>
        <end position="361"/>
    </location>
</feature>
<feature type="binding site" evidence="8">
    <location>
        <position position="13"/>
    </location>
    <ligand>
        <name>[4Fe-4S] cluster</name>
        <dbReference type="ChEBI" id="CHEBI:49883"/>
        <label>1</label>
    </ligand>
</feature>
<evidence type="ECO:0000259" key="10">
    <source>
        <dbReference type="PROSITE" id="PS51918"/>
    </source>
</evidence>
<dbReference type="PANTHER" id="PTHR43837">
    <property type="entry name" value="RIBOSOMAL PROTEIN S12 METHYLTHIOTRANSFERASE RIMO"/>
    <property type="match status" value="1"/>
</dbReference>
<dbReference type="SUPFAM" id="SSF102114">
    <property type="entry name" value="Radical SAM enzymes"/>
    <property type="match status" value="1"/>
</dbReference>
<dbReference type="RefSeq" id="WP_013011645.1">
    <property type="nucleotide sequence ID" value="NC_013943.1"/>
</dbReference>
<dbReference type="NCBIfam" id="TIGR01125">
    <property type="entry name" value="30S ribosomal protein S12 methylthiotransferase RimO"/>
    <property type="match status" value="1"/>
</dbReference>
<evidence type="ECO:0000313" key="12">
    <source>
        <dbReference type="Proteomes" id="UP000002012"/>
    </source>
</evidence>
<dbReference type="Gene3D" id="3.40.50.12160">
    <property type="entry name" value="Methylthiotransferase, N-terminal domain"/>
    <property type="match status" value="1"/>
</dbReference>
<keyword evidence="7 8" id="KW-0411">Iron-sulfur</keyword>